<protein>
    <submittedName>
        <fullName evidence="1">Uncharacterized protein</fullName>
    </submittedName>
</protein>
<keyword evidence="2" id="KW-1185">Reference proteome</keyword>
<gene>
    <name evidence="1" type="ORF">GCM10025791_44160</name>
</gene>
<dbReference type="Proteomes" id="UP001409585">
    <property type="component" value="Unassembled WGS sequence"/>
</dbReference>
<reference evidence="2" key="1">
    <citation type="journal article" date="2019" name="Int. J. Syst. Evol. Microbiol.">
        <title>The Global Catalogue of Microorganisms (GCM) 10K type strain sequencing project: providing services to taxonomists for standard genome sequencing and annotation.</title>
        <authorList>
            <consortium name="The Broad Institute Genomics Platform"/>
            <consortium name="The Broad Institute Genome Sequencing Center for Infectious Disease"/>
            <person name="Wu L."/>
            <person name="Ma J."/>
        </authorList>
    </citation>
    <scope>NUCLEOTIDE SEQUENCE [LARGE SCALE GENOMIC DNA]</scope>
    <source>
        <strain evidence="2">JCM 19134</strain>
    </source>
</reference>
<proteinExistence type="predicted"/>
<accession>A0AAV3U8W5</accession>
<dbReference type="RefSeq" id="WP_345427413.1">
    <property type="nucleotide sequence ID" value="NZ_AP031496.1"/>
</dbReference>
<organism evidence="1 2">
    <name type="scientific">Halioxenophilus aromaticivorans</name>
    <dbReference type="NCBI Taxonomy" id="1306992"/>
    <lineage>
        <taxon>Bacteria</taxon>
        <taxon>Pseudomonadati</taxon>
        <taxon>Pseudomonadota</taxon>
        <taxon>Gammaproteobacteria</taxon>
        <taxon>Alteromonadales</taxon>
        <taxon>Alteromonadaceae</taxon>
        <taxon>Halioxenophilus</taxon>
    </lineage>
</organism>
<comment type="caution">
    <text evidence="1">The sequence shown here is derived from an EMBL/GenBank/DDBJ whole genome shotgun (WGS) entry which is preliminary data.</text>
</comment>
<dbReference type="EMBL" id="BAABLX010000076">
    <property type="protein sequence ID" value="GAA4958559.1"/>
    <property type="molecule type" value="Genomic_DNA"/>
</dbReference>
<name>A0AAV3U8W5_9ALTE</name>
<sequence length="164" mass="18478">MSDALTRIFTTWRTYPDGASTLEATVDKAFNRCTKAVQQYQDGQGSIVTAYDAGWYRDKSEKHVNFEFTWPQADVVEGNCVCTISSPLAEGITPTKRPIDSRDGVKALVICLGKLKALTPSRITIYQDISERISAPIYVKTFNTREYWVIEKDKVEEYAIAANH</sequence>
<dbReference type="AlphaFoldDB" id="A0AAV3U8W5"/>
<evidence type="ECO:0000313" key="2">
    <source>
        <dbReference type="Proteomes" id="UP001409585"/>
    </source>
</evidence>
<evidence type="ECO:0000313" key="1">
    <source>
        <dbReference type="EMBL" id="GAA4958559.1"/>
    </source>
</evidence>